<sequence length="184" mass="19105">MITGLLPQDLPTLLTGLAAATCLTAAPACRSRHAILLVQLAAGLFFAAHYLCLGLSGGALANILGSVQTAAAIFATRSAAMNRLGYGLIGLMVILALAFWQGPVTMLSILAMALISLGRMQTDERHLRALVIAGGGFWVIHDVIGQAWIALAADIGALAVGIAALMALTVRVRIEWRPAALPTI</sequence>
<evidence type="ECO:0000256" key="1">
    <source>
        <dbReference type="SAM" id="Phobius"/>
    </source>
</evidence>
<dbReference type="Proteomes" id="UP000325785">
    <property type="component" value="Chromosome"/>
</dbReference>
<protein>
    <submittedName>
        <fullName evidence="2">Bacterial inner membrane protein</fullName>
    </submittedName>
</protein>
<dbReference type="EMBL" id="CP031598">
    <property type="protein sequence ID" value="QEW27099.1"/>
    <property type="molecule type" value="Genomic_DNA"/>
</dbReference>
<evidence type="ECO:0000313" key="3">
    <source>
        <dbReference type="Proteomes" id="UP000325785"/>
    </source>
</evidence>
<accession>A0A5P3ACK9</accession>
<feature type="transmembrane region" description="Helical" evidence="1">
    <location>
        <begin position="127"/>
        <end position="149"/>
    </location>
</feature>
<dbReference type="Pfam" id="PF10688">
    <property type="entry name" value="Imp-YgjV"/>
    <property type="match status" value="1"/>
</dbReference>
<feature type="transmembrane region" description="Helical" evidence="1">
    <location>
        <begin position="86"/>
        <end position="115"/>
    </location>
</feature>
<feature type="transmembrane region" description="Helical" evidence="1">
    <location>
        <begin position="155"/>
        <end position="174"/>
    </location>
</feature>
<keyword evidence="1" id="KW-0472">Membrane</keyword>
<dbReference type="KEGG" id="rid:RIdsm_02908"/>
<dbReference type="InterPro" id="IPR019629">
    <property type="entry name" value="Uncharacterised_HI1736/YgjV"/>
</dbReference>
<keyword evidence="1" id="KW-0812">Transmembrane</keyword>
<organism evidence="2 3">
    <name type="scientific">Roseovarius indicus</name>
    <dbReference type="NCBI Taxonomy" id="540747"/>
    <lineage>
        <taxon>Bacteria</taxon>
        <taxon>Pseudomonadati</taxon>
        <taxon>Pseudomonadota</taxon>
        <taxon>Alphaproteobacteria</taxon>
        <taxon>Rhodobacterales</taxon>
        <taxon>Roseobacteraceae</taxon>
        <taxon>Roseovarius</taxon>
    </lineage>
</organism>
<keyword evidence="1" id="KW-1133">Transmembrane helix</keyword>
<feature type="transmembrane region" description="Helical" evidence="1">
    <location>
        <begin position="35"/>
        <end position="53"/>
    </location>
</feature>
<dbReference type="RefSeq" id="WP_057816172.1">
    <property type="nucleotide sequence ID" value="NZ_CP031598.1"/>
</dbReference>
<name>A0A5P3ACK9_9RHOB</name>
<gene>
    <name evidence="2" type="ORF">RIdsm_02908</name>
</gene>
<dbReference type="AlphaFoldDB" id="A0A5P3ACK9"/>
<proteinExistence type="predicted"/>
<evidence type="ECO:0000313" key="2">
    <source>
        <dbReference type="EMBL" id="QEW27099.1"/>
    </source>
</evidence>
<reference evidence="2 3" key="1">
    <citation type="submission" date="2018-08" db="EMBL/GenBank/DDBJ databases">
        <title>Genetic Globetrotter - A new plasmid hitch-hiking vast phylogenetic and geographic distances.</title>
        <authorList>
            <person name="Vollmers J."/>
            <person name="Petersen J."/>
        </authorList>
    </citation>
    <scope>NUCLEOTIDE SEQUENCE [LARGE SCALE GENOMIC DNA]</scope>
    <source>
        <strain evidence="2 3">DSM 26383</strain>
    </source>
</reference>